<accession>A0ABN0G1T4</accession>
<dbReference type="Proteomes" id="UP000004682">
    <property type="component" value="Unassembled WGS sequence"/>
</dbReference>
<feature type="region of interest" description="Disordered" evidence="1">
    <location>
        <begin position="199"/>
        <end position="219"/>
    </location>
</feature>
<protein>
    <submittedName>
        <fullName evidence="2">Uncharacterized protein</fullName>
    </submittedName>
</protein>
<evidence type="ECO:0000313" key="3">
    <source>
        <dbReference type="Proteomes" id="UP000004682"/>
    </source>
</evidence>
<feature type="compositionally biased region" description="Basic and acidic residues" evidence="1">
    <location>
        <begin position="204"/>
        <end position="213"/>
    </location>
</feature>
<gene>
    <name evidence="2" type="ORF">A33K_17313</name>
</gene>
<keyword evidence="3" id="KW-1185">Reference proteome</keyword>
<reference evidence="3" key="1">
    <citation type="journal article" date="2012" name="J. Bacteriol.">
        <title>Revised Genome Sequence of Burkholderia thailandensis MSMB43 with Improved Annotation.</title>
        <authorList>
            <person name="Zhuo Y."/>
            <person name="Liu L."/>
            <person name="Wang Q."/>
            <person name="Liu X."/>
            <person name="Ren B."/>
            <person name="Liu M."/>
            <person name="Ni P."/>
            <person name="Cheng Y.Q."/>
            <person name="Zhang L."/>
        </authorList>
    </citation>
    <scope>NUCLEOTIDE SEQUENCE [LARGE SCALE GENOMIC DNA]</scope>
    <source>
        <strain evidence="3">MSMB43</strain>
    </source>
</reference>
<proteinExistence type="predicted"/>
<evidence type="ECO:0000256" key="1">
    <source>
        <dbReference type="SAM" id="MobiDB-lite"/>
    </source>
</evidence>
<evidence type="ECO:0000313" key="2">
    <source>
        <dbReference type="EMBL" id="EIP86223.1"/>
    </source>
</evidence>
<sequence>MRCVCQKRPDLQIDGVTVSATLSSLTRSFLRSPLLAPEADVAEARFAHVLLLELNLQPVGSGEVDAYLYVYRELADDPLDHGLRERCVEIGPQAFVEPFVQPDAARIERMSMRMMAASRGEIRRKTIDAYDVGAPTSSLGLHRTIAGAMTLAVQHGGSNVFGVSLAIRAADRVPARQDAVERADRAARVRRGDRRLFGGRLRKRQPDARDPAARGHFSRHQRAWRRAFGERRDAETLDIVSGAELLSRHRDRR</sequence>
<dbReference type="EMBL" id="JH692065">
    <property type="protein sequence ID" value="EIP86223.1"/>
    <property type="molecule type" value="Genomic_DNA"/>
</dbReference>
<name>A0ABN0G1T4_9BURK</name>
<organism evidence="2 3">
    <name type="scientific">Burkholderia humptydooensis MSMB43</name>
    <dbReference type="NCBI Taxonomy" id="441157"/>
    <lineage>
        <taxon>Bacteria</taxon>
        <taxon>Pseudomonadati</taxon>
        <taxon>Pseudomonadota</taxon>
        <taxon>Betaproteobacteria</taxon>
        <taxon>Burkholderiales</taxon>
        <taxon>Burkholderiaceae</taxon>
        <taxon>Burkholderia</taxon>
        <taxon>pseudomallei group</taxon>
    </lineage>
</organism>